<keyword evidence="2" id="KW-1185">Reference proteome</keyword>
<dbReference type="EMBL" id="MU394308">
    <property type="protein sequence ID" value="KAI6087429.1"/>
    <property type="molecule type" value="Genomic_DNA"/>
</dbReference>
<organism evidence="1 2">
    <name type="scientific">Hypoxylon rubiginosum</name>
    <dbReference type="NCBI Taxonomy" id="110542"/>
    <lineage>
        <taxon>Eukaryota</taxon>
        <taxon>Fungi</taxon>
        <taxon>Dikarya</taxon>
        <taxon>Ascomycota</taxon>
        <taxon>Pezizomycotina</taxon>
        <taxon>Sordariomycetes</taxon>
        <taxon>Xylariomycetidae</taxon>
        <taxon>Xylariales</taxon>
        <taxon>Hypoxylaceae</taxon>
        <taxon>Hypoxylon</taxon>
    </lineage>
</organism>
<accession>A0ACC0D3Z0</accession>
<gene>
    <name evidence="1" type="ORF">F4821DRAFT_236465</name>
</gene>
<proteinExistence type="predicted"/>
<protein>
    <submittedName>
        <fullName evidence="1">DNA binding methylated-DNA--cysteine S-methyltransferase</fullName>
    </submittedName>
</protein>
<sequence length="86" mass="9745">MARSDEAEAFSAAVYDAVQQIPYGKVTSYGHIAKLIGTPQRPRQVGICLKHLSQEPDAHFNHNNVPWQRVINSKGIVSPRYERLWT</sequence>
<reference evidence="1 2" key="1">
    <citation type="journal article" date="2022" name="New Phytol.">
        <title>Ecological generalism drives hyperdiversity of secondary metabolite gene clusters in xylarialean endophytes.</title>
        <authorList>
            <person name="Franco M.E.E."/>
            <person name="Wisecaver J.H."/>
            <person name="Arnold A.E."/>
            <person name="Ju Y.M."/>
            <person name="Slot J.C."/>
            <person name="Ahrendt S."/>
            <person name="Moore L.P."/>
            <person name="Eastman K.E."/>
            <person name="Scott K."/>
            <person name="Konkel Z."/>
            <person name="Mondo S.J."/>
            <person name="Kuo A."/>
            <person name="Hayes R.D."/>
            <person name="Haridas S."/>
            <person name="Andreopoulos B."/>
            <person name="Riley R."/>
            <person name="LaButti K."/>
            <person name="Pangilinan J."/>
            <person name="Lipzen A."/>
            <person name="Amirebrahimi M."/>
            <person name="Yan J."/>
            <person name="Adam C."/>
            <person name="Keymanesh K."/>
            <person name="Ng V."/>
            <person name="Louie K."/>
            <person name="Northen T."/>
            <person name="Drula E."/>
            <person name="Henrissat B."/>
            <person name="Hsieh H.M."/>
            <person name="Youens-Clark K."/>
            <person name="Lutzoni F."/>
            <person name="Miadlikowska J."/>
            <person name="Eastwood D.C."/>
            <person name="Hamelin R.C."/>
            <person name="Grigoriev I.V."/>
            <person name="U'Ren J.M."/>
        </authorList>
    </citation>
    <scope>NUCLEOTIDE SEQUENCE [LARGE SCALE GENOMIC DNA]</scope>
    <source>
        <strain evidence="1 2">ER1909</strain>
    </source>
</reference>
<name>A0ACC0D3Z0_9PEZI</name>
<comment type="caution">
    <text evidence="1">The sequence shown here is derived from an EMBL/GenBank/DDBJ whole genome shotgun (WGS) entry which is preliminary data.</text>
</comment>
<dbReference type="Proteomes" id="UP001497680">
    <property type="component" value="Unassembled WGS sequence"/>
</dbReference>
<evidence type="ECO:0000313" key="2">
    <source>
        <dbReference type="Proteomes" id="UP001497680"/>
    </source>
</evidence>
<evidence type="ECO:0000313" key="1">
    <source>
        <dbReference type="EMBL" id="KAI6087429.1"/>
    </source>
</evidence>